<sequence>MVDDEPEPDSAQPDSTESSESPRSSEDSESPGAGSQHTHSEGPRRRLSRLRWVRRGSLRGHLLTAGVLVLCGFMISWAALASQGRDLRPESESEDLAGLVRDQASHNADQVRQAAEMRAKVDRLSKVRDSDPKVARSIDALSPGAGLTAVSGPAIRVTLDDAPLDVKPDGVDQNLLVVHQQDIQMVVNVLWAGGAEAMTIQGQRVTSATGIKCVGNTVVLHGVPYAPPYRIEAMGDVAALQSALDSSEAVKVYKEYVTAYRLGWAVTDAGQVTMPAYKGTLAITHASPIK</sequence>
<comment type="similarity">
    <text evidence="1">Belongs to the UPF0749 family.</text>
</comment>
<dbReference type="Pfam" id="PF05949">
    <property type="entry name" value="DUF881"/>
    <property type="match status" value="1"/>
</dbReference>
<keyword evidence="3" id="KW-0472">Membrane</keyword>
<dbReference type="KEGG" id="aji:C0Z10_11575"/>
<dbReference type="RefSeq" id="WP_097799473.1">
    <property type="nucleotide sequence ID" value="NZ_CP025570.1"/>
</dbReference>
<keyword evidence="3" id="KW-0812">Transmembrane</keyword>
<name>A0A3T0S1L6_9ACTN</name>
<dbReference type="GO" id="GO:0005886">
    <property type="term" value="C:plasma membrane"/>
    <property type="evidence" value="ECO:0007669"/>
    <property type="project" value="TreeGrafter"/>
</dbReference>
<accession>A0A3T0S1L6</accession>
<proteinExistence type="inferred from homology"/>
<dbReference type="PANTHER" id="PTHR37313:SF4">
    <property type="entry name" value="CONSERVED MEMBRANE PROTEIN-RELATED"/>
    <property type="match status" value="1"/>
</dbReference>
<dbReference type="EMBL" id="CP025570">
    <property type="protein sequence ID" value="AZZ40277.1"/>
    <property type="molecule type" value="Genomic_DNA"/>
</dbReference>
<organism evidence="4 5">
    <name type="scientific">Acidipropionibacterium jensenii</name>
    <dbReference type="NCBI Taxonomy" id="1749"/>
    <lineage>
        <taxon>Bacteria</taxon>
        <taxon>Bacillati</taxon>
        <taxon>Actinomycetota</taxon>
        <taxon>Actinomycetes</taxon>
        <taxon>Propionibacteriales</taxon>
        <taxon>Propionibacteriaceae</taxon>
        <taxon>Acidipropionibacterium</taxon>
    </lineage>
</organism>
<evidence type="ECO:0000256" key="2">
    <source>
        <dbReference type="SAM" id="MobiDB-lite"/>
    </source>
</evidence>
<feature type="compositionally biased region" description="Low complexity" evidence="2">
    <location>
        <begin position="13"/>
        <end position="22"/>
    </location>
</feature>
<evidence type="ECO:0000313" key="5">
    <source>
        <dbReference type="Proteomes" id="UP000285875"/>
    </source>
</evidence>
<evidence type="ECO:0000256" key="3">
    <source>
        <dbReference type="SAM" id="Phobius"/>
    </source>
</evidence>
<dbReference type="AlphaFoldDB" id="A0A3T0S1L6"/>
<dbReference type="InterPro" id="IPR010273">
    <property type="entry name" value="DUF881"/>
</dbReference>
<gene>
    <name evidence="4" type="ORF">C0Z10_11575</name>
</gene>
<feature type="transmembrane region" description="Helical" evidence="3">
    <location>
        <begin position="58"/>
        <end position="80"/>
    </location>
</feature>
<reference evidence="5" key="1">
    <citation type="submission" date="2017-12" db="EMBL/GenBank/DDBJ databases">
        <title>Whole genome sequencing of Acidipropionibacterium jensenii strains JS279 and JS280.</title>
        <authorList>
            <person name="Deptula P."/>
            <person name="Laine P."/>
            <person name="Smolander O.-P."/>
            <person name="Paulin L."/>
            <person name="Auvinen P."/>
            <person name="Varmanen P."/>
        </authorList>
    </citation>
    <scope>NUCLEOTIDE SEQUENCE [LARGE SCALE GENOMIC DNA]</scope>
    <source>
        <strain evidence="5">JS280</strain>
    </source>
</reference>
<evidence type="ECO:0000313" key="4">
    <source>
        <dbReference type="EMBL" id="AZZ40277.1"/>
    </source>
</evidence>
<protein>
    <submittedName>
        <fullName evidence="4">DUF881 domain-containing protein</fullName>
    </submittedName>
</protein>
<dbReference type="PANTHER" id="PTHR37313">
    <property type="entry name" value="UPF0749 PROTEIN RV1825"/>
    <property type="match status" value="1"/>
</dbReference>
<dbReference type="Proteomes" id="UP000285875">
    <property type="component" value="Chromosome"/>
</dbReference>
<evidence type="ECO:0000256" key="1">
    <source>
        <dbReference type="ARBA" id="ARBA00009108"/>
    </source>
</evidence>
<feature type="region of interest" description="Disordered" evidence="2">
    <location>
        <begin position="1"/>
        <end position="46"/>
    </location>
</feature>
<dbReference type="Gene3D" id="3.30.70.1880">
    <property type="entry name" value="Protein of unknown function DUF881"/>
    <property type="match status" value="1"/>
</dbReference>
<keyword evidence="3" id="KW-1133">Transmembrane helix</keyword>